<organism evidence="2 3">
    <name type="scientific">Candidatus Thiomargarita nelsonii</name>
    <dbReference type="NCBI Taxonomy" id="1003181"/>
    <lineage>
        <taxon>Bacteria</taxon>
        <taxon>Pseudomonadati</taxon>
        <taxon>Pseudomonadota</taxon>
        <taxon>Gammaproteobacteria</taxon>
        <taxon>Thiotrichales</taxon>
        <taxon>Thiotrichaceae</taxon>
        <taxon>Thiomargarita</taxon>
    </lineage>
</organism>
<keyword evidence="1" id="KW-0812">Transmembrane</keyword>
<evidence type="ECO:0000313" key="3">
    <source>
        <dbReference type="Proteomes" id="UP000076962"/>
    </source>
</evidence>
<keyword evidence="3" id="KW-1185">Reference proteome</keyword>
<dbReference type="Proteomes" id="UP000076962">
    <property type="component" value="Unassembled WGS sequence"/>
</dbReference>
<dbReference type="AlphaFoldDB" id="A0A176RU90"/>
<accession>A0A176RU90</accession>
<comment type="caution">
    <text evidence="2">The sequence shown here is derived from an EMBL/GenBank/DDBJ whole genome shotgun (WGS) entry which is preliminary data.</text>
</comment>
<keyword evidence="1" id="KW-0472">Membrane</keyword>
<evidence type="ECO:0000256" key="1">
    <source>
        <dbReference type="SAM" id="Phobius"/>
    </source>
</evidence>
<sequence length="97" mass="11079">MAEALGVKLMEIITIILALVGLFIISEDSSGRGQMLLDTLQLLEARANFIAIKITLESDDDRRYDLLVRRDELEREIMQVKRLLGLPTVQQTFFDDL</sequence>
<protein>
    <submittedName>
        <fullName evidence="2">Uncharacterized protein</fullName>
    </submittedName>
</protein>
<evidence type="ECO:0000313" key="2">
    <source>
        <dbReference type="EMBL" id="OAD19332.1"/>
    </source>
</evidence>
<name>A0A176RU90_9GAMM</name>
<feature type="transmembrane region" description="Helical" evidence="1">
    <location>
        <begin position="6"/>
        <end position="25"/>
    </location>
</feature>
<reference evidence="2 3" key="1">
    <citation type="submission" date="2016-05" db="EMBL/GenBank/DDBJ databases">
        <title>Single-cell genome of chain-forming Candidatus Thiomargarita nelsonii and comparison to other large sulfur-oxidizing bacteria.</title>
        <authorList>
            <person name="Winkel M."/>
            <person name="Salman V."/>
            <person name="Woyke T."/>
            <person name="Schulz-Vogt H."/>
            <person name="Richter M."/>
            <person name="Flood B."/>
            <person name="Bailey J."/>
            <person name="Amann R."/>
            <person name="Mussmann M."/>
        </authorList>
    </citation>
    <scope>NUCLEOTIDE SEQUENCE [LARGE SCALE GENOMIC DNA]</scope>
    <source>
        <strain evidence="2 3">THI036</strain>
    </source>
</reference>
<keyword evidence="1" id="KW-1133">Transmembrane helix</keyword>
<proteinExistence type="predicted"/>
<gene>
    <name evidence="2" type="ORF">THIOM_005039</name>
</gene>
<dbReference type="EMBL" id="LUTY01002843">
    <property type="protein sequence ID" value="OAD19332.1"/>
    <property type="molecule type" value="Genomic_DNA"/>
</dbReference>